<dbReference type="PANTHER" id="PTHR37512:SF1">
    <property type="entry name" value="NADR_TTD14 AAA DOMAIN-CONTAINING PROTEIN"/>
    <property type="match status" value="1"/>
</dbReference>
<dbReference type="GO" id="GO:0016779">
    <property type="term" value="F:nucleotidyltransferase activity"/>
    <property type="evidence" value="ECO:0007669"/>
    <property type="project" value="UniProtKB-KW"/>
</dbReference>
<protein>
    <submittedName>
        <fullName evidence="2">Nicotinate-nucleotide adenylyltransferase</fullName>
    </submittedName>
</protein>
<dbReference type="Gene3D" id="3.40.50.300">
    <property type="entry name" value="P-loop containing nucleotide triphosphate hydrolases"/>
    <property type="match status" value="1"/>
</dbReference>
<sequence length="188" mass="21811">MEEKLRQNASDCIKVVLFGPESTGKSTLAVQLAENYHTVFVPEYSRIYAEEKLLFNKTLTFDDVLPIAEGQMQLENKLTPKANKVLICDTDLLETKVYSEAYYDGKCDPILEKYAIQNTYDLYFLTYIDIPWEADDLRDRPNDREAMFKAFENALKKYSKPYILLKGSIEERFNVAVDHIDELIKKKA</sequence>
<name>A0A4Q0XMU5_9FLAO</name>
<evidence type="ECO:0000259" key="1">
    <source>
        <dbReference type="Pfam" id="PF13521"/>
    </source>
</evidence>
<dbReference type="Proteomes" id="UP000289792">
    <property type="component" value="Unassembled WGS sequence"/>
</dbReference>
<dbReference type="InterPro" id="IPR027417">
    <property type="entry name" value="P-loop_NTPase"/>
</dbReference>
<dbReference type="SUPFAM" id="SSF52540">
    <property type="entry name" value="P-loop containing nucleoside triphosphate hydrolases"/>
    <property type="match status" value="1"/>
</dbReference>
<dbReference type="InterPro" id="IPR038727">
    <property type="entry name" value="NadR/Ttd14_AAA_dom"/>
</dbReference>
<evidence type="ECO:0000313" key="3">
    <source>
        <dbReference type="Proteomes" id="UP000289792"/>
    </source>
</evidence>
<evidence type="ECO:0000313" key="2">
    <source>
        <dbReference type="EMBL" id="RXJ52183.1"/>
    </source>
</evidence>
<dbReference type="OrthoDB" id="9151999at2"/>
<proteinExistence type="predicted"/>
<dbReference type="InterPro" id="IPR052735">
    <property type="entry name" value="NAD_biosynth-regulator"/>
</dbReference>
<gene>
    <name evidence="2" type="ORF">ESZ48_00310</name>
</gene>
<organism evidence="2 3">
    <name type="scientific">Gelidibacter gilvus</name>
    <dbReference type="NCBI Taxonomy" id="59602"/>
    <lineage>
        <taxon>Bacteria</taxon>
        <taxon>Pseudomonadati</taxon>
        <taxon>Bacteroidota</taxon>
        <taxon>Flavobacteriia</taxon>
        <taxon>Flavobacteriales</taxon>
        <taxon>Flavobacteriaceae</taxon>
        <taxon>Gelidibacter</taxon>
    </lineage>
</organism>
<dbReference type="EMBL" id="SDDZ01000001">
    <property type="protein sequence ID" value="RXJ52183.1"/>
    <property type="molecule type" value="Genomic_DNA"/>
</dbReference>
<comment type="caution">
    <text evidence="2">The sequence shown here is derived from an EMBL/GenBank/DDBJ whole genome shotgun (WGS) entry which is preliminary data.</text>
</comment>
<keyword evidence="3" id="KW-1185">Reference proteome</keyword>
<keyword evidence="2" id="KW-0548">Nucleotidyltransferase</keyword>
<feature type="domain" description="NadR/Ttd14 AAA" evidence="1">
    <location>
        <begin position="14"/>
        <end position="172"/>
    </location>
</feature>
<dbReference type="AlphaFoldDB" id="A0A4Q0XMU5"/>
<dbReference type="RefSeq" id="WP_129015319.1">
    <property type="nucleotide sequence ID" value="NZ_SDDZ01000001.1"/>
</dbReference>
<keyword evidence="2" id="KW-0808">Transferase</keyword>
<accession>A0A4Q0XMU5</accession>
<dbReference type="PANTHER" id="PTHR37512">
    <property type="entry name" value="TRIFUNCTIONAL NAD BIOSYNTHESIS/REGULATOR PROTEIN NADR"/>
    <property type="match status" value="1"/>
</dbReference>
<reference evidence="2 3" key="1">
    <citation type="submission" date="2019-01" db="EMBL/GenBank/DDBJ databases">
        <title>Genome sequence of the Antarctic species Gelidibacter gilvus ACAM 158(T).</title>
        <authorList>
            <person name="Bowman J.P."/>
        </authorList>
    </citation>
    <scope>NUCLEOTIDE SEQUENCE [LARGE SCALE GENOMIC DNA]</scope>
    <source>
        <strain evidence="2 3">IC158</strain>
    </source>
</reference>
<dbReference type="Pfam" id="PF13521">
    <property type="entry name" value="AAA_28"/>
    <property type="match status" value="1"/>
</dbReference>